<dbReference type="SMART" id="SM00696">
    <property type="entry name" value="DM9"/>
    <property type="match status" value="2"/>
</dbReference>
<reference evidence="2" key="1">
    <citation type="submission" date="2020-05" db="EMBL/GenBank/DDBJ databases">
        <title>Phylogenomic resolution of chytrid fungi.</title>
        <authorList>
            <person name="Stajich J.E."/>
            <person name="Amses K."/>
            <person name="Simmons R."/>
            <person name="Seto K."/>
            <person name="Myers J."/>
            <person name="Bonds A."/>
            <person name="Quandt C.A."/>
            <person name="Barry K."/>
            <person name="Liu P."/>
            <person name="Grigoriev I."/>
            <person name="Longcore J.E."/>
            <person name="James T.Y."/>
        </authorList>
    </citation>
    <scope>NUCLEOTIDE SEQUENCE</scope>
    <source>
        <strain evidence="2">JEL0513</strain>
    </source>
</reference>
<dbReference type="InterPro" id="IPR006616">
    <property type="entry name" value="DM9_repeat"/>
</dbReference>
<evidence type="ECO:0000313" key="3">
    <source>
        <dbReference type="Proteomes" id="UP001211907"/>
    </source>
</evidence>
<organism evidence="2 3">
    <name type="scientific">Physocladia obscura</name>
    <dbReference type="NCBI Taxonomy" id="109957"/>
    <lineage>
        <taxon>Eukaryota</taxon>
        <taxon>Fungi</taxon>
        <taxon>Fungi incertae sedis</taxon>
        <taxon>Chytridiomycota</taxon>
        <taxon>Chytridiomycota incertae sedis</taxon>
        <taxon>Chytridiomycetes</taxon>
        <taxon>Chytridiales</taxon>
        <taxon>Chytriomycetaceae</taxon>
        <taxon>Physocladia</taxon>
    </lineage>
</organism>
<dbReference type="PANTHER" id="PTHR31649:SF1">
    <property type="entry name" value="FARNESOIC ACID O-METHYL TRANSFERASE DOMAIN-CONTAINING PROTEIN"/>
    <property type="match status" value="1"/>
</dbReference>
<dbReference type="Proteomes" id="UP001211907">
    <property type="component" value="Unassembled WGS sequence"/>
</dbReference>
<name>A0AAD5T8C0_9FUNG</name>
<evidence type="ECO:0000313" key="2">
    <source>
        <dbReference type="EMBL" id="KAJ3135795.1"/>
    </source>
</evidence>
<gene>
    <name evidence="2" type="ORF">HK100_002288</name>
</gene>
<keyword evidence="3" id="KW-1185">Reference proteome</keyword>
<comment type="caution">
    <text evidence="2">The sequence shown here is derived from an EMBL/GenBank/DDBJ whole genome shotgun (WGS) entry which is preliminary data.</text>
</comment>
<dbReference type="PANTHER" id="PTHR31649">
    <property type="entry name" value="AGAP009604-PA"/>
    <property type="match status" value="1"/>
</dbReference>
<feature type="region of interest" description="Disordered" evidence="1">
    <location>
        <begin position="1"/>
        <end position="54"/>
    </location>
</feature>
<accession>A0AAD5T8C0</accession>
<proteinExistence type="predicted"/>
<dbReference type="Pfam" id="PF11901">
    <property type="entry name" value="DM9"/>
    <property type="match status" value="2"/>
</dbReference>
<protein>
    <submittedName>
        <fullName evidence="2">Uncharacterized protein</fullName>
    </submittedName>
</protein>
<dbReference type="AlphaFoldDB" id="A0AAD5T8C0"/>
<evidence type="ECO:0000256" key="1">
    <source>
        <dbReference type="SAM" id="MobiDB-lite"/>
    </source>
</evidence>
<dbReference type="EMBL" id="JADGJH010000153">
    <property type="protein sequence ID" value="KAJ3135795.1"/>
    <property type="molecule type" value="Genomic_DNA"/>
</dbReference>
<sequence>MQPTYPPPSNLQAVYGGAFRPQQQSPHSTRQKQNTKKNEGWRNLNKYNSRSGRPAYSTYESMHGPIIWRVVNGLLPIDAIQLGRDSDGAPIYAARAPLHGGWHIGKCRNAHSANISYGGNEVQIHNSFEILCGPPTSIVTVPQSGHLDLVGLATQPLEGGYEANGERLFVALAERIDGSLQVGKCGPAMNGCDYGYGGREETTFSYRVVCVAAASGIVFGGAPFSPPSNPPPPLSRGFGGDGYALTDARYGGTVITGSQPAFSHYGPVFWETVIDRQLPFSPVQLGRDSDGAPLFAARAAMHGGWHVGKCRNGREAFISYGGAEQIVHGDFQVLCGSPNAIVAIPQSGHLNIAALPMQPLESGHEENGERLYIGLVNFEGGVQVGKCSIAINGCNFGYDGREESSHHYSVVSLR</sequence>